<dbReference type="PANTHER" id="PTHR37817:SF1">
    <property type="entry name" value="N-ACETYLTRANSFERASE EIS"/>
    <property type="match status" value="1"/>
</dbReference>
<proteinExistence type="predicted"/>
<gene>
    <name evidence="2" type="ORF">P9850_07345</name>
</gene>
<accession>A0ABD5IUK3</accession>
<dbReference type="Gene3D" id="3.30.1050.10">
    <property type="entry name" value="SCP2 sterol-binding domain"/>
    <property type="match status" value="1"/>
</dbReference>
<dbReference type="Pfam" id="PF13527">
    <property type="entry name" value="Acetyltransf_9"/>
    <property type="match status" value="1"/>
</dbReference>
<dbReference type="InterPro" id="IPR016181">
    <property type="entry name" value="Acyl_CoA_acyltransferase"/>
</dbReference>
<evidence type="ECO:0000259" key="1">
    <source>
        <dbReference type="PROSITE" id="PS51186"/>
    </source>
</evidence>
<keyword evidence="2" id="KW-0012">Acyltransferase</keyword>
<name>A0ABD5IUK3_9BACL</name>
<dbReference type="Pfam" id="PF17668">
    <property type="entry name" value="Acetyltransf_17"/>
    <property type="match status" value="1"/>
</dbReference>
<dbReference type="InterPro" id="IPR041380">
    <property type="entry name" value="Acetyltransf_17"/>
</dbReference>
<comment type="caution">
    <text evidence="2">The sequence shown here is derived from an EMBL/GenBank/DDBJ whole genome shotgun (WGS) entry which is preliminary data.</text>
</comment>
<dbReference type="EC" id="2.3.1.-" evidence="2"/>
<protein>
    <submittedName>
        <fullName evidence="2">GNAT family N-acetyltransferase</fullName>
        <ecNumber evidence="2">2.3.1.-</ecNumber>
    </submittedName>
</protein>
<dbReference type="InterPro" id="IPR025559">
    <property type="entry name" value="Eis_dom"/>
</dbReference>
<evidence type="ECO:0000313" key="2">
    <source>
        <dbReference type="EMBL" id="MED5051677.1"/>
    </source>
</evidence>
<reference evidence="2 3" key="1">
    <citation type="submission" date="2023-03" db="EMBL/GenBank/DDBJ databases">
        <title>Bacillus Genome Sequencing.</title>
        <authorList>
            <person name="Dunlap C."/>
        </authorList>
    </citation>
    <scope>NUCLEOTIDE SEQUENCE [LARGE SCALE GENOMIC DNA]</scope>
    <source>
        <strain evidence="2 3">NRS-38</strain>
    </source>
</reference>
<dbReference type="PANTHER" id="PTHR37817">
    <property type="entry name" value="N-ACETYLTRANSFERASE EIS"/>
    <property type="match status" value="1"/>
</dbReference>
<dbReference type="RefSeq" id="WP_066147495.1">
    <property type="nucleotide sequence ID" value="NZ_JACIDF010000001.1"/>
</dbReference>
<dbReference type="InterPro" id="IPR051554">
    <property type="entry name" value="Acetyltransferase_Eis"/>
</dbReference>
<dbReference type="GO" id="GO:0016746">
    <property type="term" value="F:acyltransferase activity"/>
    <property type="evidence" value="ECO:0007669"/>
    <property type="project" value="UniProtKB-KW"/>
</dbReference>
<dbReference type="Pfam" id="PF13530">
    <property type="entry name" value="SCP2_2"/>
    <property type="match status" value="1"/>
</dbReference>
<organism evidence="2 3">
    <name type="scientific">Anoxybacteroides rupiense</name>
    <dbReference type="NCBI Taxonomy" id="311460"/>
    <lineage>
        <taxon>Bacteria</taxon>
        <taxon>Bacillati</taxon>
        <taxon>Bacillota</taxon>
        <taxon>Bacilli</taxon>
        <taxon>Bacillales</taxon>
        <taxon>Anoxybacillaceae</taxon>
        <taxon>Anoxybacteroides</taxon>
    </lineage>
</organism>
<sequence length="393" mass="46271">MESVRLLTEADYEEVFRLSEYAFQYKLTEQQKMVRKQWMDKQEILGDFENGQLAAKVHLLPFTVFIHEQEWEMGGVAGVATWPEHRRKRKVAKLLTKSLERMRESGKSISFLHPFQVNFYRRFGWELFASYKKLIIENKQLVPLPEAAGRMERASLQNVDLLNSVYEGYIRSYNGGLKRDHFWWEHFVFAKAEHAVLYIDKEHQAAGYLLYDMQNRQMHVKEMVALHEEAKRGLWNFICQHDSMADQVTIVTTVDDPLPYLLKEPRIVQEIHPYFMARIVDLERFLQAYPFVKQENPLFWHVHDEVAPWNSAIYQLDEKGVKVFRKTTKEESACLHPPKRGLLLDMNTAAALLLGYVRPWSLYQMGKLKGTEAEVKQLEAMISPKPTFFADFF</sequence>
<dbReference type="AlphaFoldDB" id="A0ABD5IUK3"/>
<dbReference type="SUPFAM" id="SSF55729">
    <property type="entry name" value="Acyl-CoA N-acyltransferases (Nat)"/>
    <property type="match status" value="1"/>
</dbReference>
<dbReference type="InterPro" id="IPR000182">
    <property type="entry name" value="GNAT_dom"/>
</dbReference>
<dbReference type="EMBL" id="JARTLI010000008">
    <property type="protein sequence ID" value="MED5051677.1"/>
    <property type="molecule type" value="Genomic_DNA"/>
</dbReference>
<feature type="domain" description="N-acetyltransferase" evidence="1">
    <location>
        <begin position="2"/>
        <end position="143"/>
    </location>
</feature>
<dbReference type="SUPFAM" id="SSF55718">
    <property type="entry name" value="SCP-like"/>
    <property type="match status" value="1"/>
</dbReference>
<dbReference type="Proteomes" id="UP001339962">
    <property type="component" value="Unassembled WGS sequence"/>
</dbReference>
<evidence type="ECO:0000313" key="3">
    <source>
        <dbReference type="Proteomes" id="UP001339962"/>
    </source>
</evidence>
<dbReference type="InterPro" id="IPR036527">
    <property type="entry name" value="SCP2_sterol-bd_dom_sf"/>
</dbReference>
<dbReference type="Gene3D" id="3.40.630.30">
    <property type="match status" value="2"/>
</dbReference>
<dbReference type="PROSITE" id="PS51186">
    <property type="entry name" value="GNAT"/>
    <property type="match status" value="1"/>
</dbReference>
<keyword evidence="2" id="KW-0808">Transferase</keyword>